<dbReference type="PANTHER" id="PTHR34857:SF2">
    <property type="entry name" value="SLL0384 PROTEIN"/>
    <property type="match status" value="1"/>
</dbReference>
<feature type="transmembrane region" description="Helical" evidence="6">
    <location>
        <begin position="20"/>
        <end position="47"/>
    </location>
</feature>
<comment type="subcellular location">
    <subcellularLocation>
        <location evidence="1">Membrane</location>
        <topology evidence="1">Multi-pass membrane protein</topology>
    </subcellularLocation>
</comment>
<keyword evidence="5 6" id="KW-0472">Membrane</keyword>
<proteinExistence type="predicted"/>
<name>A0ABR8VS74_9BACI</name>
<protein>
    <submittedName>
        <fullName evidence="7">Energy-coupling factor transporter transmembrane protein EcfT</fullName>
    </submittedName>
</protein>
<keyword evidence="4 6" id="KW-1133">Transmembrane helix</keyword>
<dbReference type="InterPro" id="IPR051611">
    <property type="entry name" value="ECF_transporter_component"/>
</dbReference>
<sequence>MSYLHRLNPLSKLLAIGPPAIFLTLTTNVWTPLLFIIGTIIITLMLGRISLLRYARVCVPMLFIVLGFMLLYPLLVSDHINKGSKLLFSAGFIEVYEAGVLFGIATGLRLFAMLVLSLLFTLTTDTADFIRALIQQWKVSYRFGFGTLAVLNFVPVFMRQFQLVKMAHQVRGYSGKGAWRVMERIQRYTLPLLSSALRHAERTAYSMDSRAFGAYQTRTYFRRLSMDKHDFFFMGAFWIGSALAVFILFQFDLLGNLSLFKTYH</sequence>
<evidence type="ECO:0000256" key="2">
    <source>
        <dbReference type="ARBA" id="ARBA00022475"/>
    </source>
</evidence>
<evidence type="ECO:0000313" key="8">
    <source>
        <dbReference type="Proteomes" id="UP000648182"/>
    </source>
</evidence>
<evidence type="ECO:0000256" key="3">
    <source>
        <dbReference type="ARBA" id="ARBA00022692"/>
    </source>
</evidence>
<keyword evidence="3 6" id="KW-0812">Transmembrane</keyword>
<accession>A0ABR8VS74</accession>
<feature type="transmembrane region" description="Helical" evidence="6">
    <location>
        <begin position="231"/>
        <end position="251"/>
    </location>
</feature>
<dbReference type="Proteomes" id="UP000648182">
    <property type="component" value="Unassembled WGS sequence"/>
</dbReference>
<feature type="transmembrane region" description="Helical" evidence="6">
    <location>
        <begin position="140"/>
        <end position="158"/>
    </location>
</feature>
<comment type="caution">
    <text evidence="7">The sequence shown here is derived from an EMBL/GenBank/DDBJ whole genome shotgun (WGS) entry which is preliminary data.</text>
</comment>
<keyword evidence="8" id="KW-1185">Reference proteome</keyword>
<feature type="transmembrane region" description="Helical" evidence="6">
    <location>
        <begin position="54"/>
        <end position="74"/>
    </location>
</feature>
<evidence type="ECO:0000256" key="1">
    <source>
        <dbReference type="ARBA" id="ARBA00004141"/>
    </source>
</evidence>
<dbReference type="EMBL" id="JACSPV010000052">
    <property type="protein sequence ID" value="MBD8007266.1"/>
    <property type="molecule type" value="Genomic_DNA"/>
</dbReference>
<dbReference type="InterPro" id="IPR003339">
    <property type="entry name" value="ABC/ECF_trnsptr_transmembrane"/>
</dbReference>
<dbReference type="PANTHER" id="PTHR34857">
    <property type="entry name" value="SLL0384 PROTEIN"/>
    <property type="match status" value="1"/>
</dbReference>
<gene>
    <name evidence="7" type="ORF">H9631_19565</name>
</gene>
<reference evidence="7 8" key="1">
    <citation type="submission" date="2020-08" db="EMBL/GenBank/DDBJ databases">
        <title>A Genomic Blueprint of the Chicken Gut Microbiome.</title>
        <authorList>
            <person name="Gilroy R."/>
            <person name="Ravi A."/>
            <person name="Getino M."/>
            <person name="Pursley I."/>
            <person name="Horton D.L."/>
            <person name="Alikhan N.-F."/>
            <person name="Baker D."/>
            <person name="Gharbi K."/>
            <person name="Hall N."/>
            <person name="Watson M."/>
            <person name="Adriaenssens E.M."/>
            <person name="Foster-Nyarko E."/>
            <person name="Jarju S."/>
            <person name="Secka A."/>
            <person name="Antonio M."/>
            <person name="Oren A."/>
            <person name="Chaudhuri R."/>
            <person name="La Ragione R.M."/>
            <person name="Hildebrand F."/>
            <person name="Pallen M.J."/>
        </authorList>
    </citation>
    <scope>NUCLEOTIDE SEQUENCE [LARGE SCALE GENOMIC DNA]</scope>
    <source>
        <strain evidence="7 8">Sa1BUA2</strain>
    </source>
</reference>
<dbReference type="CDD" id="cd16914">
    <property type="entry name" value="EcfT"/>
    <property type="match status" value="1"/>
</dbReference>
<dbReference type="RefSeq" id="WP_191815785.1">
    <property type="nucleotide sequence ID" value="NZ_JACSPV010000052.1"/>
</dbReference>
<keyword evidence="2" id="KW-1003">Cell membrane</keyword>
<dbReference type="Pfam" id="PF02361">
    <property type="entry name" value="CbiQ"/>
    <property type="match status" value="1"/>
</dbReference>
<evidence type="ECO:0000256" key="6">
    <source>
        <dbReference type="SAM" id="Phobius"/>
    </source>
</evidence>
<organism evidence="7 8">
    <name type="scientific">Bacillus norwichensis</name>
    <dbReference type="NCBI Taxonomy" id="2762217"/>
    <lineage>
        <taxon>Bacteria</taxon>
        <taxon>Bacillati</taxon>
        <taxon>Bacillota</taxon>
        <taxon>Bacilli</taxon>
        <taxon>Bacillales</taxon>
        <taxon>Bacillaceae</taxon>
        <taxon>Bacillus</taxon>
    </lineage>
</organism>
<evidence type="ECO:0000256" key="4">
    <source>
        <dbReference type="ARBA" id="ARBA00022989"/>
    </source>
</evidence>
<evidence type="ECO:0000313" key="7">
    <source>
        <dbReference type="EMBL" id="MBD8007266.1"/>
    </source>
</evidence>
<evidence type="ECO:0000256" key="5">
    <source>
        <dbReference type="ARBA" id="ARBA00023136"/>
    </source>
</evidence>